<dbReference type="OrthoDB" id="9151249at2"/>
<keyword evidence="3" id="KW-1185">Reference proteome</keyword>
<dbReference type="STRING" id="1792845.BC343_16415"/>
<comment type="caution">
    <text evidence="2">The sequence shown here is derived from an EMBL/GenBank/DDBJ whole genome shotgun (WGS) entry which is preliminary data.</text>
</comment>
<reference evidence="2 3" key="1">
    <citation type="submission" date="2016-07" db="EMBL/GenBank/DDBJ databases">
        <title>Genomic analysis of zinc-resistant bacterium Mucilaginibacter pedocola TBZ30.</title>
        <authorList>
            <person name="Huang J."/>
            <person name="Tang J."/>
        </authorList>
    </citation>
    <scope>NUCLEOTIDE SEQUENCE [LARGE SCALE GENOMIC DNA]</scope>
    <source>
        <strain evidence="2 3">TBZ30</strain>
    </source>
</reference>
<dbReference type="EMBL" id="MBTF01000037">
    <property type="protein sequence ID" value="OOQ57109.1"/>
    <property type="molecule type" value="Genomic_DNA"/>
</dbReference>
<dbReference type="Pfam" id="PF05117">
    <property type="entry name" value="DUF695"/>
    <property type="match status" value="1"/>
</dbReference>
<protein>
    <submittedName>
        <fullName evidence="2">DUF695 domain-containing protein</fullName>
    </submittedName>
</protein>
<feature type="domain" description="DUF695" evidence="1">
    <location>
        <begin position="240"/>
        <end position="362"/>
    </location>
</feature>
<sequence length="364" mass="41902">MNFLKNLFNKKDKPIKTYHEFWEWFVANERKFFAAVQKRDAIEAEFFNALSAKLGELRSGYFYLAGMPSEDLVDLTFTADGNIKNMVFVEELVNAAPRIEGWEFTALKPPIDDIGGMYISMGGEKFSSENIFFYADDDADCPDEINIKVVHADMDENNKDTIINGTYIFLDNFLGELRFATTVDNLTVIGKVDAEQELVPIEKLKTFLIWREKEFIEKYEGVRHDTEQDTYSALEATLENGNPLVAIINTDLLRWDARASHPWVAAMEIKYNGQNNNGMPDNPTYQLLNQIEEGIMAELKDIDGYLNIGRQTADNSREVYFACKDFRKPSKVLDAVVQQYAGKLAISFDIYKDKYWQTFNRFMP</sequence>
<dbReference type="Proteomes" id="UP000189739">
    <property type="component" value="Unassembled WGS sequence"/>
</dbReference>
<dbReference type="RefSeq" id="WP_078350981.1">
    <property type="nucleotide sequence ID" value="NZ_MBTF01000037.1"/>
</dbReference>
<evidence type="ECO:0000313" key="2">
    <source>
        <dbReference type="EMBL" id="OOQ57109.1"/>
    </source>
</evidence>
<accession>A0A1S9P845</accession>
<dbReference type="AlphaFoldDB" id="A0A1S9P845"/>
<proteinExistence type="predicted"/>
<evidence type="ECO:0000313" key="3">
    <source>
        <dbReference type="Proteomes" id="UP000189739"/>
    </source>
</evidence>
<gene>
    <name evidence="2" type="ORF">BC343_16415</name>
</gene>
<organism evidence="2 3">
    <name type="scientific">Mucilaginibacter pedocola</name>
    <dbReference type="NCBI Taxonomy" id="1792845"/>
    <lineage>
        <taxon>Bacteria</taxon>
        <taxon>Pseudomonadati</taxon>
        <taxon>Bacteroidota</taxon>
        <taxon>Sphingobacteriia</taxon>
        <taxon>Sphingobacteriales</taxon>
        <taxon>Sphingobacteriaceae</taxon>
        <taxon>Mucilaginibacter</taxon>
    </lineage>
</organism>
<dbReference type="InterPro" id="IPR016097">
    <property type="entry name" value="DUF695"/>
</dbReference>
<evidence type="ECO:0000259" key="1">
    <source>
        <dbReference type="Pfam" id="PF05117"/>
    </source>
</evidence>
<name>A0A1S9P845_9SPHI</name>